<feature type="signal peptide" evidence="1">
    <location>
        <begin position="1"/>
        <end position="22"/>
    </location>
</feature>
<dbReference type="InterPro" id="IPR046111">
    <property type="entry name" value="DUF6048"/>
</dbReference>
<evidence type="ECO:0008006" key="4">
    <source>
        <dbReference type="Google" id="ProtNLM"/>
    </source>
</evidence>
<evidence type="ECO:0000313" key="3">
    <source>
        <dbReference type="Proteomes" id="UP000296862"/>
    </source>
</evidence>
<evidence type="ECO:0000256" key="1">
    <source>
        <dbReference type="SAM" id="SignalP"/>
    </source>
</evidence>
<name>A0A4P7PWJ7_9FLAO</name>
<gene>
    <name evidence="2" type="ORF">GS03_01848</name>
</gene>
<protein>
    <recommendedName>
        <fullName evidence="4">Outer membrane protein beta-barrel domain-containing protein</fullName>
    </recommendedName>
</protein>
<sequence length="250" mass="28764">MRHISKFFFSVCLLLLSFLGNAQEKATTKKDSIPPKKERYGLRVGVDLFKLTRSFYETDYRGLELVGDYRLTRRHYLAAEIGNEDKTVNDDQVNFTTKGTYLKAGFDYNSFQNWGNMENIISVGLRYGVSSFSQTLNSYQVYNPNQYLGESPVIISGEKFNGLSAQWIEVVAGMKAEVFNNVFVGFSFRLNRLVTQKRPNNFDNLYIPGFNRTYNGDFGVGFNYTVSYFIPLYKATVKAKKKEESKKKKK</sequence>
<dbReference type="AlphaFoldDB" id="A0A4P7PWJ7"/>
<evidence type="ECO:0000313" key="2">
    <source>
        <dbReference type="EMBL" id="QBZ98343.1"/>
    </source>
</evidence>
<dbReference type="EMBL" id="CP038810">
    <property type="protein sequence ID" value="QBZ98343.1"/>
    <property type="molecule type" value="Genomic_DNA"/>
</dbReference>
<reference evidence="2 3" key="1">
    <citation type="submission" date="2019-04" db="EMBL/GenBank/DDBJ databases">
        <title>Flavobacterium sp. GS03.</title>
        <authorList>
            <person name="Kim H."/>
        </authorList>
    </citation>
    <scope>NUCLEOTIDE SEQUENCE [LARGE SCALE GENOMIC DNA]</scope>
    <source>
        <strain evidence="2 3">GS03</strain>
    </source>
</reference>
<dbReference type="KEGG" id="fsn:GS03_01848"/>
<dbReference type="Pfam" id="PF19515">
    <property type="entry name" value="DUF6048"/>
    <property type="match status" value="1"/>
</dbReference>
<feature type="chain" id="PRO_5020205475" description="Outer membrane protein beta-barrel domain-containing protein" evidence="1">
    <location>
        <begin position="23"/>
        <end position="250"/>
    </location>
</feature>
<keyword evidence="1" id="KW-0732">Signal</keyword>
<proteinExistence type="predicted"/>
<dbReference type="OrthoDB" id="1199048at2"/>
<keyword evidence="3" id="KW-1185">Reference proteome</keyword>
<dbReference type="RefSeq" id="WP_136152245.1">
    <property type="nucleotide sequence ID" value="NZ_CP038810.1"/>
</dbReference>
<accession>A0A4P7PWJ7</accession>
<organism evidence="2 3">
    <name type="scientific">Flavobacterium sangjuense</name>
    <dbReference type="NCBI Taxonomy" id="2518177"/>
    <lineage>
        <taxon>Bacteria</taxon>
        <taxon>Pseudomonadati</taxon>
        <taxon>Bacteroidota</taxon>
        <taxon>Flavobacteriia</taxon>
        <taxon>Flavobacteriales</taxon>
        <taxon>Flavobacteriaceae</taxon>
        <taxon>Flavobacterium</taxon>
    </lineage>
</organism>
<dbReference type="Proteomes" id="UP000296862">
    <property type="component" value="Chromosome"/>
</dbReference>